<dbReference type="HOGENOM" id="CLU_471153_0_0_1"/>
<evidence type="ECO:0000313" key="5">
    <source>
        <dbReference type="Proteomes" id="UP000015101"/>
    </source>
</evidence>
<sequence>MQEVSSTGSGDIDDFIDIESFNRTRVTPRMKFFENLNDGVDEKMRNLSNANLSSSVRKEVDGSTSIFYERDADDSSDLLNDGRILDDLNKTFTEEDKSVHRATSNKDSTVLNKSKWLINSHNMLEKDGRVDNIIKNSDNSFLKTRSEMLSMWNDFGIDDDDSSQWTENSEISSIDGKQKRVRMKSENLNMEILNRNSLNSTNNKFVKCSSEKKTEWRKKLTMPQPFMFLRKSSSKTNQYKKTKAMIELDEKRKKKEDEDTLECSKQFKANPLPKFLKKSSSIKVVCESLNRNKVDHNDVSASTPKCSVTRRYSHDYTRDGQNNFASGQKLKFKRTESKTEHNKTITNNNNCANNVLNRSSYKNFNNNNSKVSTCNSFNKSSPGNKIIIENDTSFKAQPFPTKLFNKSIDEQSIKQERRMKLMTRAEMLKGAKLPSSMQARKNTTNKQEGLPNEARLASQCYSYTSDIHNYFGCSIPGEEGEDKDGVVDSSGKNSINVKVVRATKSFNIKKPSSISSTKSSTSSSMASNYSPPSSLSSSSCLDETIDDKIRINKLKLDAYNQKLTVYIKQLEKEAAIVPL</sequence>
<gene>
    <name evidence="4" type="primary">20198752</name>
    <name evidence="3" type="ORF">HELRODRAFT_160466</name>
</gene>
<keyword evidence="1" id="KW-0175">Coiled coil</keyword>
<evidence type="ECO:0000313" key="3">
    <source>
        <dbReference type="EMBL" id="ESO06302.1"/>
    </source>
</evidence>
<evidence type="ECO:0000256" key="1">
    <source>
        <dbReference type="ARBA" id="ARBA00023054"/>
    </source>
</evidence>
<reference evidence="4" key="3">
    <citation type="submission" date="2015-06" db="UniProtKB">
        <authorList>
            <consortium name="EnsemblMetazoa"/>
        </authorList>
    </citation>
    <scope>IDENTIFICATION</scope>
</reference>
<dbReference type="EnsemblMetazoa" id="HelroT160466">
    <property type="protein sequence ID" value="HelroP160466"/>
    <property type="gene ID" value="HelroG160466"/>
</dbReference>
<accession>T1EQA2</accession>
<feature type="region of interest" description="Disordered" evidence="2">
    <location>
        <begin position="510"/>
        <end position="539"/>
    </location>
</feature>
<dbReference type="GeneID" id="20198752"/>
<dbReference type="AlphaFoldDB" id="T1EQA2"/>
<evidence type="ECO:0000256" key="2">
    <source>
        <dbReference type="SAM" id="MobiDB-lite"/>
    </source>
</evidence>
<dbReference type="PANTHER" id="PTHR21501:SF1">
    <property type="entry name" value="PROTEIN FAM-161"/>
    <property type="match status" value="1"/>
</dbReference>
<dbReference type="EMBL" id="AMQM01000598">
    <property type="status" value="NOT_ANNOTATED_CDS"/>
    <property type="molecule type" value="Genomic_DNA"/>
</dbReference>
<dbReference type="GO" id="GO:0005856">
    <property type="term" value="C:cytoskeleton"/>
    <property type="evidence" value="ECO:0007669"/>
    <property type="project" value="UniProtKB-ARBA"/>
</dbReference>
<reference evidence="3 5" key="2">
    <citation type="journal article" date="2013" name="Nature">
        <title>Insights into bilaterian evolution from three spiralian genomes.</title>
        <authorList>
            <person name="Simakov O."/>
            <person name="Marletaz F."/>
            <person name="Cho S.J."/>
            <person name="Edsinger-Gonzales E."/>
            <person name="Havlak P."/>
            <person name="Hellsten U."/>
            <person name="Kuo D.H."/>
            <person name="Larsson T."/>
            <person name="Lv J."/>
            <person name="Arendt D."/>
            <person name="Savage R."/>
            <person name="Osoegawa K."/>
            <person name="de Jong P."/>
            <person name="Grimwood J."/>
            <person name="Chapman J.A."/>
            <person name="Shapiro H."/>
            <person name="Aerts A."/>
            <person name="Otillar R.P."/>
            <person name="Terry A.Y."/>
            <person name="Boore J.L."/>
            <person name="Grigoriev I.V."/>
            <person name="Lindberg D.R."/>
            <person name="Seaver E.C."/>
            <person name="Weisblat D.A."/>
            <person name="Putnam N.H."/>
            <person name="Rokhsar D.S."/>
        </authorList>
    </citation>
    <scope>NUCLEOTIDE SEQUENCE</scope>
</reference>
<evidence type="ECO:0000313" key="4">
    <source>
        <dbReference type="EnsemblMetazoa" id="HelroP160466"/>
    </source>
</evidence>
<dbReference type="EMBL" id="KB096324">
    <property type="protein sequence ID" value="ESO06302.1"/>
    <property type="molecule type" value="Genomic_DNA"/>
</dbReference>
<feature type="compositionally biased region" description="Low complexity" evidence="2">
    <location>
        <begin position="511"/>
        <end position="539"/>
    </location>
</feature>
<name>T1EQA2_HELRO</name>
<protein>
    <submittedName>
        <fullName evidence="3 4">Uncharacterized protein</fullName>
    </submittedName>
</protein>
<dbReference type="KEGG" id="hro:HELRODRAFT_160466"/>
<dbReference type="CTD" id="20198752"/>
<organism evidence="4 5">
    <name type="scientific">Helobdella robusta</name>
    <name type="common">Californian leech</name>
    <dbReference type="NCBI Taxonomy" id="6412"/>
    <lineage>
        <taxon>Eukaryota</taxon>
        <taxon>Metazoa</taxon>
        <taxon>Spiralia</taxon>
        <taxon>Lophotrochozoa</taxon>
        <taxon>Annelida</taxon>
        <taxon>Clitellata</taxon>
        <taxon>Hirudinea</taxon>
        <taxon>Rhynchobdellida</taxon>
        <taxon>Glossiphoniidae</taxon>
        <taxon>Helobdella</taxon>
    </lineage>
</organism>
<dbReference type="RefSeq" id="XP_009015670.1">
    <property type="nucleotide sequence ID" value="XM_009017422.1"/>
</dbReference>
<dbReference type="PANTHER" id="PTHR21501">
    <property type="entry name" value="PROTEIN FAM-161"/>
    <property type="match status" value="1"/>
</dbReference>
<dbReference type="Proteomes" id="UP000015101">
    <property type="component" value="Unassembled WGS sequence"/>
</dbReference>
<dbReference type="InParanoid" id="T1EQA2"/>
<proteinExistence type="predicted"/>
<dbReference type="InterPro" id="IPR051655">
    <property type="entry name" value="FAM161"/>
</dbReference>
<keyword evidence="5" id="KW-1185">Reference proteome</keyword>
<dbReference type="STRING" id="6412.T1EQA2"/>
<reference evidence="5" key="1">
    <citation type="submission" date="2012-12" db="EMBL/GenBank/DDBJ databases">
        <authorList>
            <person name="Hellsten U."/>
            <person name="Grimwood J."/>
            <person name="Chapman J.A."/>
            <person name="Shapiro H."/>
            <person name="Aerts A."/>
            <person name="Otillar R.P."/>
            <person name="Terry A.Y."/>
            <person name="Boore J.L."/>
            <person name="Simakov O."/>
            <person name="Marletaz F."/>
            <person name="Cho S.-J."/>
            <person name="Edsinger-Gonzales E."/>
            <person name="Havlak P."/>
            <person name="Kuo D.-H."/>
            <person name="Larsson T."/>
            <person name="Lv J."/>
            <person name="Arendt D."/>
            <person name="Savage R."/>
            <person name="Osoegawa K."/>
            <person name="de Jong P."/>
            <person name="Lindberg D.R."/>
            <person name="Seaver E.C."/>
            <person name="Weisblat D.A."/>
            <person name="Putnam N.H."/>
            <person name="Grigoriev I.V."/>
            <person name="Rokhsar D.S."/>
        </authorList>
    </citation>
    <scope>NUCLEOTIDE SEQUENCE</scope>
</reference>
<dbReference type="GO" id="GO:0044782">
    <property type="term" value="P:cilium organization"/>
    <property type="evidence" value="ECO:0000318"/>
    <property type="project" value="GO_Central"/>
</dbReference>